<evidence type="ECO:0008006" key="2">
    <source>
        <dbReference type="Google" id="ProtNLM"/>
    </source>
</evidence>
<name>A0A3B0ZSY2_9ZZZZ</name>
<proteinExistence type="predicted"/>
<protein>
    <recommendedName>
        <fullName evidence="2">DUF3108 domain-containing protein</fullName>
    </recommendedName>
</protein>
<evidence type="ECO:0000313" key="1">
    <source>
        <dbReference type="EMBL" id="VAW89139.1"/>
    </source>
</evidence>
<dbReference type="InterPro" id="IPR021457">
    <property type="entry name" value="DUF3108"/>
</dbReference>
<organism evidence="1">
    <name type="scientific">hydrothermal vent metagenome</name>
    <dbReference type="NCBI Taxonomy" id="652676"/>
    <lineage>
        <taxon>unclassified sequences</taxon>
        <taxon>metagenomes</taxon>
        <taxon>ecological metagenomes</taxon>
    </lineage>
</organism>
<dbReference type="Pfam" id="PF11306">
    <property type="entry name" value="DUF3108"/>
    <property type="match status" value="1"/>
</dbReference>
<sequence>MQIISLVFFISLILATSSVVASEPVIPDFEATYSLHRSGLTFGESVRQFKSLGDGRYQFESRTRSVGFAAMFIKEKVYEKSLLSFSAQKNRLLPDSYQYSRSGKKERQVELSFDREKNRVINRVNDDPWVMDIPEDTLDKFGYQLQIMLDAGEKERFQYQIADGGKLKQYNIEVIGTEMLKTAIGTYEVVVLQRSNDKRQTTMWCAKALHYLPVKITQKKKDGREFRAEIKKLTGLGR</sequence>
<dbReference type="AlphaFoldDB" id="A0A3B0ZSY2"/>
<gene>
    <name evidence="1" type="ORF">MNBD_GAMMA18-313</name>
</gene>
<dbReference type="EMBL" id="UOFP01000254">
    <property type="protein sequence ID" value="VAW89139.1"/>
    <property type="molecule type" value="Genomic_DNA"/>
</dbReference>
<accession>A0A3B0ZSY2</accession>
<reference evidence="1" key="1">
    <citation type="submission" date="2018-06" db="EMBL/GenBank/DDBJ databases">
        <authorList>
            <person name="Zhirakovskaya E."/>
        </authorList>
    </citation>
    <scope>NUCLEOTIDE SEQUENCE</scope>
</reference>